<feature type="domain" description="LicD/FKTN/FKRP nucleotidyltransferase" evidence="3">
    <location>
        <begin position="368"/>
        <end position="406"/>
    </location>
</feature>
<dbReference type="SUPFAM" id="SSF53335">
    <property type="entry name" value="S-adenosyl-L-methionine-dependent methyltransferases"/>
    <property type="match status" value="1"/>
</dbReference>
<keyword evidence="5" id="KW-1185">Reference proteome</keyword>
<feature type="region of interest" description="Disordered" evidence="1">
    <location>
        <begin position="1481"/>
        <end position="1500"/>
    </location>
</feature>
<sequence>MTVRCLRPEWLRFALVVALQLVLCQQVADGTIMADGMSADSCPGLESEPFREISELLEHSQIRVDFFDHFYPKVMAVPDASSSCALPMMSIYLYSYFVTCNPAYSGRVSEGSKTAFACWGAGTFLDASYFISSFLNPNWVAIVESPARVVFPLFSSLQGLWHEQRGTSLKGCSPREAEVAEALFDKADTSLAAGYLLSRYLEGMEVPAKTLCGTVLETISWLMLGASDVRPDALSLAQRQPLSSCAAINKAQLNLRLFCNRSGMFEREADHSLGTDLLALHTKLYPLLAKMAQHCYEFRELGNLPSSLFDNPNDQGLAEEEQNWSGVVKELAAGRLLLPFQPLFGAARRERMLRVHSAFQDVLGKLRIPYSLMRGPILGVVRHHGFLPWENDSDVCVPVEFAQELIILALLGLQGLDLPEACLQNQRCQELAEAAARLRSVGVRLLGTWIVEKNMEKFIFFAEEDAAAVMNNSRRVEDPVIDVYLCKGWPGLSGESELDESGILIPHEVIFPLQRTYFSGLSSWAYRKRRQVMDERYGTDWPVECRAPNWREKGRRHVLWPFSVPCEALYGHHSFAREVPVSQAPQCAGLGTRMLAWLCAAMRSTDHVADATYRQARPVVSCLQKESLTQTPKTPTAADSLGLTSQVCTAHVRVPRTPGGNGSTSAAPPEQLVGGEASWWELREASALIAPSLQRGRGSSFTFLETGVQRGHRPPLAGEGPQRLAFGGHDASQEAHRSRSGSPCTLPVSSEVIAEGGMPSLGSSEVFLEVLADASADSLQPCLGPKKALPPCCKQRLYRSIRLKTRRSGPAPLAEADAAVCFRGQLRGLTPEDLSLLEAVVLSQLFLSADVFVVVPARECEEALSLYRFWEASSAERLRRERGKTYEGRAWRLAGVVCTLDFSLQQERRFAGTAGPPFNYPKDRAAIEMRQLWLCGQAITNATLIRGSSYQWVLSIRPDFIWCSSPPRGMLDANAIVVPDATEKAWYIGLVDPQLAVGPQSLMAQYFDWYNTIVRNESMWHTLRTLRLQTGSSLKYHDAKFGAAFGHEQSLDFHLFLRDVPVIRTKRFERFRARQNDHLCPTAELCCRDLLRPLPDPSTGVWQNKLSGSADPGFPAVHVRGSFDFLLAGGLVGLFQHQLQGSSGMVLDLGCGSGAYALELNAQNVPCFCVEGDAAAGHVKRMKREGFGDKVAVAEIADFAEEHCNNGQEGGPRWRWVLLLDVLHFLPPWRQKALLEVLRQCASEAEGFVVSWAPPGQGHWRWGQQAPGATRGVLGGRDQVHLGEVSEEEALASLAKLGFVRDLAAERSLRLGVLRDYLREGLFVFRRQGIPGPRNLVGTFGEPRRHEPAAVGVQTTARGSNLEAAVNADVPGMMRKEPYFLQICDSSVMDEADPLVPQLGLIWVPWEDCMLTLVQLRLFLFIVRVMRDSGLLSNALPHMRSARSIEVEWHWLRSQGPEALGRGRWDMGEMLIAASRASGCPASSSLKRPPEAARSPPETDFSSISKLGVLHGLCAGLRLGLWEQTHEEWARRHSLQERVRPKPYAITCLGGAQELSGASEALAGGCEGAARISYRHRIDASSPWFPHRHQLFIEQLYFYRLAMA</sequence>
<feature type="signal peptide" evidence="2">
    <location>
        <begin position="1"/>
        <end position="24"/>
    </location>
</feature>
<comment type="caution">
    <text evidence="4">The sequence shown here is derived from an EMBL/GenBank/DDBJ whole genome shotgun (WGS) entry which is preliminary data.</text>
</comment>
<dbReference type="GO" id="GO:0009100">
    <property type="term" value="P:glycoprotein metabolic process"/>
    <property type="evidence" value="ECO:0007669"/>
    <property type="project" value="UniProtKB-ARBA"/>
</dbReference>
<proteinExistence type="predicted"/>
<keyword evidence="2" id="KW-0732">Signal</keyword>
<dbReference type="Gene3D" id="3.40.50.150">
    <property type="entry name" value="Vaccinia Virus protein VP39"/>
    <property type="match status" value="1"/>
</dbReference>
<feature type="region of interest" description="Disordered" evidence="1">
    <location>
        <begin position="725"/>
        <end position="744"/>
    </location>
</feature>
<dbReference type="CDD" id="cd02440">
    <property type="entry name" value="AdoMet_MTases"/>
    <property type="match status" value="1"/>
</dbReference>
<evidence type="ECO:0000256" key="2">
    <source>
        <dbReference type="SAM" id="SignalP"/>
    </source>
</evidence>
<dbReference type="PANTHER" id="PTHR43404">
    <property type="entry name" value="LIPOPOLYSACCHARIDE CHOLINEPHOSPHOTRANSFERASE LICD"/>
    <property type="match status" value="1"/>
</dbReference>
<evidence type="ECO:0000256" key="1">
    <source>
        <dbReference type="SAM" id="MobiDB-lite"/>
    </source>
</evidence>
<dbReference type="InterPro" id="IPR052942">
    <property type="entry name" value="LPS_cholinephosphotransferase"/>
</dbReference>
<protein>
    <recommendedName>
        <fullName evidence="3">LicD/FKTN/FKRP nucleotidyltransferase domain-containing protein</fullName>
    </recommendedName>
</protein>
<dbReference type="InterPro" id="IPR007074">
    <property type="entry name" value="LicD/FKTN/FKRP_NTP_transf"/>
</dbReference>
<feature type="chain" id="PRO_5032743776" description="LicD/FKTN/FKRP nucleotidyltransferase domain-containing protein" evidence="2">
    <location>
        <begin position="25"/>
        <end position="1604"/>
    </location>
</feature>
<dbReference type="InterPro" id="IPR029063">
    <property type="entry name" value="SAM-dependent_MTases_sf"/>
</dbReference>
<dbReference type="EMBL" id="CAJNNV010028590">
    <property type="protein sequence ID" value="CAE8625141.1"/>
    <property type="molecule type" value="Genomic_DNA"/>
</dbReference>
<evidence type="ECO:0000259" key="3">
    <source>
        <dbReference type="Pfam" id="PF04991"/>
    </source>
</evidence>
<name>A0A813GIN6_POLGL</name>
<dbReference type="OrthoDB" id="419198at2759"/>
<organism evidence="4 5">
    <name type="scientific">Polarella glacialis</name>
    <name type="common">Dinoflagellate</name>
    <dbReference type="NCBI Taxonomy" id="89957"/>
    <lineage>
        <taxon>Eukaryota</taxon>
        <taxon>Sar</taxon>
        <taxon>Alveolata</taxon>
        <taxon>Dinophyceae</taxon>
        <taxon>Suessiales</taxon>
        <taxon>Suessiaceae</taxon>
        <taxon>Polarella</taxon>
    </lineage>
</organism>
<dbReference type="Proteomes" id="UP000654075">
    <property type="component" value="Unassembled WGS sequence"/>
</dbReference>
<reference evidence="4" key="1">
    <citation type="submission" date="2021-02" db="EMBL/GenBank/DDBJ databases">
        <authorList>
            <person name="Dougan E. K."/>
            <person name="Rhodes N."/>
            <person name="Thang M."/>
            <person name="Chan C."/>
        </authorList>
    </citation>
    <scope>NUCLEOTIDE SEQUENCE</scope>
</reference>
<evidence type="ECO:0000313" key="4">
    <source>
        <dbReference type="EMBL" id="CAE8625141.1"/>
    </source>
</evidence>
<gene>
    <name evidence="4" type="ORF">PGLA1383_LOCUS42173</name>
</gene>
<accession>A0A813GIN6</accession>
<dbReference type="PANTHER" id="PTHR43404:SF1">
    <property type="entry name" value="MNN4P"/>
    <property type="match status" value="1"/>
</dbReference>
<dbReference type="Pfam" id="PF04991">
    <property type="entry name" value="LicD"/>
    <property type="match status" value="1"/>
</dbReference>
<evidence type="ECO:0000313" key="5">
    <source>
        <dbReference type="Proteomes" id="UP000654075"/>
    </source>
</evidence>